<keyword evidence="2 7" id="KW-0378">Hydrolase</keyword>
<dbReference type="InterPro" id="IPR012341">
    <property type="entry name" value="6hp_glycosidase-like_sf"/>
</dbReference>
<dbReference type="FunFam" id="1.50.10.10:FF:000020">
    <property type="entry name" value="Endoglucanase"/>
    <property type="match status" value="1"/>
</dbReference>
<sequence>MKTRFSLMRTSRSNKLRLPVFITFLLMVAFGKTHAQQYNYAEVLQKSMFFYECQRSGVLPSDNRVTWRGNSAVNDGSDVGKNLSGGWYDAGDHVKFNFPMAFSATMLAWGAIDFPGGYTASGQLPYLKKNLRFVNDYFIRCHTAPNELYGQVGNGGIDHAWWGSAEVMAMSRTSYKIDQAHPGSDLAGETAAALAAASIVFKTDDPAYSATLLAHAIQLYNFADTYRGIYTAAITDAASYYQSYSGYNDELVWGAIWLYRATGDTTWLNKAESYYANLSTEPQSTIKSFKWGLAWDDKSYGCYALLAKLTGKTQYKTDIERHLDYWTDGYNGQRITYTPGGLAFLDVWGALRYAINTGFVAAYYKDAATTTAKGTKYNTFAQTQMNYALGSNPNNRSYVCGFGTNPPTQPHHRTAHGCWSNNLNGPPAASRHILYGALVGGPGNNDAYTDNRGNYVNNEVACDYNAAFSGLLSKMIQDYGGTPLAGFPVAEIPSGEFIIEAKINGSGPTYTEWSVWVNNHTAWPARIATKHAYRLFVDITEGLNAGYTPASYVVSANNTDVTFTPLQRWGTTGNVYYTEVTFNSTVKIWPGGQGESRKESQIRIRLPYEAPASAWNPANDWSSQNVDGNLKEVGNIPLYVDNALVYGNTPTPPQVVAVTGVDVTPAIDTININSTLQASAAITPSNASNKAVTWTSTAPAIATVNSTGLITALTAGRAVVTATTVDGSFRDSIIIYVSNVVAPKQYTLTTATSGTGTVTLSPAGGTYNEGTTVTLTATPGNGYVFSNWSGGLSDTLNPLAVTVNSNLSVTANFIQDSNQGSCNNPTAVTLPFQKDGIGEYCYVITGNISYINSWNLSLLEINGVDFTNKWSNNLPPRIDGKYYVHYVAPYGWSHFEANGTESGARTKPAANIPKLTSAIYPNPVTHRYFTLRVSDPEIMNVMVTLTDMSGRVVLRKITKPNETISVPYFIPTGIYNVEVSTRTKKVMSTKLMIQ</sequence>
<dbReference type="SUPFAM" id="SSF49384">
    <property type="entry name" value="Carbohydrate-binding domain"/>
    <property type="match status" value="1"/>
</dbReference>
<evidence type="ECO:0000313" key="10">
    <source>
        <dbReference type="EMBL" id="QHS62238.1"/>
    </source>
</evidence>
<feature type="active site" evidence="7">
    <location>
        <position position="459"/>
    </location>
</feature>
<feature type="domain" description="CBM3" evidence="9">
    <location>
        <begin position="492"/>
        <end position="651"/>
    </location>
</feature>
<dbReference type="Gene3D" id="2.60.40.1080">
    <property type="match status" value="1"/>
</dbReference>
<dbReference type="InterPro" id="IPR041438">
    <property type="entry name" value="CBM64"/>
</dbReference>
<dbReference type="SUPFAM" id="SSF49373">
    <property type="entry name" value="Invasin/intimin cell-adhesion fragments"/>
    <property type="match status" value="1"/>
</dbReference>
<dbReference type="EMBL" id="CP048113">
    <property type="protein sequence ID" value="QHS62238.1"/>
    <property type="molecule type" value="Genomic_DNA"/>
</dbReference>
<dbReference type="GO" id="GO:0008810">
    <property type="term" value="F:cellulase activity"/>
    <property type="evidence" value="ECO:0007669"/>
    <property type="project" value="UniProtKB-EC"/>
</dbReference>
<accession>A0A6B9ZIL7</accession>
<dbReference type="InterPro" id="IPR001956">
    <property type="entry name" value="CBM3"/>
</dbReference>
<proteinExistence type="inferred from homology"/>
<dbReference type="Pfam" id="PF18998">
    <property type="entry name" value="Flg_new_2"/>
    <property type="match status" value="1"/>
</dbReference>
<comment type="similarity">
    <text evidence="7 8">Belongs to the glycosyl hydrolase 9 (cellulase E) family.</text>
</comment>
<dbReference type="KEGG" id="chih:GWR21_22305"/>
<dbReference type="SMART" id="SM00635">
    <property type="entry name" value="BID_2"/>
    <property type="match status" value="1"/>
</dbReference>
<dbReference type="Pfam" id="PF18666">
    <property type="entry name" value="CBM64"/>
    <property type="match status" value="1"/>
</dbReference>
<dbReference type="RefSeq" id="WP_162333889.1">
    <property type="nucleotide sequence ID" value="NZ_CP048113.1"/>
</dbReference>
<dbReference type="InterPro" id="IPR033126">
    <property type="entry name" value="Glyco_hydro_9_Asp/Glu_AS"/>
</dbReference>
<dbReference type="EC" id="3.2.1.4" evidence="8"/>
<dbReference type="AlphaFoldDB" id="A0A6B9ZIL7"/>
<evidence type="ECO:0000256" key="8">
    <source>
        <dbReference type="RuleBase" id="RU361166"/>
    </source>
</evidence>
<evidence type="ECO:0000256" key="1">
    <source>
        <dbReference type="ARBA" id="ARBA00000966"/>
    </source>
</evidence>
<dbReference type="InterPro" id="IPR044060">
    <property type="entry name" value="Bacterial_rp_domain"/>
</dbReference>
<evidence type="ECO:0000256" key="7">
    <source>
        <dbReference type="PROSITE-ProRule" id="PRU10060"/>
    </source>
</evidence>
<protein>
    <recommendedName>
        <fullName evidence="8">Endoglucanase</fullName>
        <ecNumber evidence="8">3.2.1.4</ecNumber>
    </recommendedName>
</protein>
<keyword evidence="11" id="KW-1185">Reference proteome</keyword>
<dbReference type="Pfam" id="PF18962">
    <property type="entry name" value="Por_Secre_tail"/>
    <property type="match status" value="1"/>
</dbReference>
<dbReference type="PROSITE" id="PS00698">
    <property type="entry name" value="GH9_3"/>
    <property type="match status" value="1"/>
</dbReference>
<dbReference type="GO" id="GO:0030245">
    <property type="term" value="P:cellulose catabolic process"/>
    <property type="evidence" value="ECO:0007669"/>
    <property type="project" value="UniProtKB-KW"/>
</dbReference>
<evidence type="ECO:0000256" key="4">
    <source>
        <dbReference type="ARBA" id="ARBA00023277"/>
    </source>
</evidence>
<dbReference type="InterPro" id="IPR008928">
    <property type="entry name" value="6-hairpin_glycosidase_sf"/>
</dbReference>
<dbReference type="Pfam" id="PF02368">
    <property type="entry name" value="Big_2"/>
    <property type="match status" value="1"/>
</dbReference>
<dbReference type="SUPFAM" id="SSF48208">
    <property type="entry name" value="Six-hairpin glycosidases"/>
    <property type="match status" value="1"/>
</dbReference>
<evidence type="ECO:0000256" key="5">
    <source>
        <dbReference type="ARBA" id="ARBA00023295"/>
    </source>
</evidence>
<dbReference type="InterPro" id="IPR036966">
    <property type="entry name" value="CBM3_sf"/>
</dbReference>
<dbReference type="Proteomes" id="UP000476411">
    <property type="component" value="Chromosome"/>
</dbReference>
<keyword evidence="6 7" id="KW-0624">Polysaccharide degradation</keyword>
<gene>
    <name evidence="10" type="ORF">GWR21_22305</name>
</gene>
<evidence type="ECO:0000256" key="6">
    <source>
        <dbReference type="ARBA" id="ARBA00023326"/>
    </source>
</evidence>
<dbReference type="InterPro" id="IPR003343">
    <property type="entry name" value="Big_2"/>
</dbReference>
<dbReference type="InterPro" id="IPR001701">
    <property type="entry name" value="Glyco_hydro_9"/>
</dbReference>
<comment type="catalytic activity">
    <reaction evidence="1 8">
        <text>Endohydrolysis of (1-&gt;4)-beta-D-glucosidic linkages in cellulose, lichenin and cereal beta-D-glucans.</text>
        <dbReference type="EC" id="3.2.1.4"/>
    </reaction>
</comment>
<keyword evidence="4 7" id="KW-0119">Carbohydrate metabolism</keyword>
<dbReference type="Gene3D" id="1.50.10.10">
    <property type="match status" value="1"/>
</dbReference>
<keyword evidence="5 7" id="KW-0326">Glycosidase</keyword>
<dbReference type="Pfam" id="PF00759">
    <property type="entry name" value="Glyco_hydro_9"/>
    <property type="match status" value="1"/>
</dbReference>
<feature type="active site" evidence="7">
    <location>
        <position position="450"/>
    </location>
</feature>
<dbReference type="InterPro" id="IPR008964">
    <property type="entry name" value="Invasin/intimin_cell_adhesion"/>
</dbReference>
<reference evidence="10 11" key="1">
    <citation type="submission" date="2020-01" db="EMBL/GenBank/DDBJ databases">
        <title>Complete genome sequence of Chitinophaga sp. H33E-04 isolated from quinoa roots.</title>
        <authorList>
            <person name="Weon H.-Y."/>
            <person name="Lee S.A."/>
        </authorList>
    </citation>
    <scope>NUCLEOTIDE SEQUENCE [LARGE SCALE GENOMIC DNA]</scope>
    <source>
        <strain evidence="10 11">H33E-04</strain>
    </source>
</reference>
<dbReference type="PROSITE" id="PS51172">
    <property type="entry name" value="CBM3"/>
    <property type="match status" value="1"/>
</dbReference>
<dbReference type="PANTHER" id="PTHR22298">
    <property type="entry name" value="ENDO-1,4-BETA-GLUCANASE"/>
    <property type="match status" value="1"/>
</dbReference>
<dbReference type="NCBIfam" id="TIGR04183">
    <property type="entry name" value="Por_Secre_tail"/>
    <property type="match status" value="1"/>
</dbReference>
<dbReference type="InterPro" id="IPR026444">
    <property type="entry name" value="Secre_tail"/>
</dbReference>
<evidence type="ECO:0000313" key="11">
    <source>
        <dbReference type="Proteomes" id="UP000476411"/>
    </source>
</evidence>
<dbReference type="GO" id="GO:0030248">
    <property type="term" value="F:cellulose binding"/>
    <property type="evidence" value="ECO:0007669"/>
    <property type="project" value="InterPro"/>
</dbReference>
<keyword evidence="3 8" id="KW-0136">Cellulose degradation</keyword>
<organism evidence="10 11">
    <name type="scientific">Chitinophaga agri</name>
    <dbReference type="NCBI Taxonomy" id="2703787"/>
    <lineage>
        <taxon>Bacteria</taxon>
        <taxon>Pseudomonadati</taxon>
        <taxon>Bacteroidota</taxon>
        <taxon>Chitinophagia</taxon>
        <taxon>Chitinophagales</taxon>
        <taxon>Chitinophagaceae</taxon>
        <taxon>Chitinophaga</taxon>
    </lineage>
</organism>
<dbReference type="InterPro" id="IPR008965">
    <property type="entry name" value="CBM2/CBM3_carb-bd_dom_sf"/>
</dbReference>
<evidence type="ECO:0000259" key="9">
    <source>
        <dbReference type="PROSITE" id="PS51172"/>
    </source>
</evidence>
<dbReference type="Gene3D" id="2.60.40.710">
    <property type="entry name" value="Endoglucanase-like"/>
    <property type="match status" value="1"/>
</dbReference>
<evidence type="ECO:0000256" key="3">
    <source>
        <dbReference type="ARBA" id="ARBA00023001"/>
    </source>
</evidence>
<name>A0A6B9ZIL7_9BACT</name>
<evidence type="ECO:0000256" key="2">
    <source>
        <dbReference type="ARBA" id="ARBA00022801"/>
    </source>
</evidence>